<evidence type="ECO:0000313" key="3">
    <source>
        <dbReference type="EMBL" id="CDZ90478.1"/>
    </source>
</evidence>
<dbReference type="EMBL" id="CCSD01000085">
    <property type="protein sequence ID" value="CDZ90478.1"/>
    <property type="molecule type" value="Genomic_DNA"/>
</dbReference>
<dbReference type="InterPro" id="IPR017517">
    <property type="entry name" value="Maleyloyr_isom"/>
</dbReference>
<accession>A0A098BPF4</accession>
<dbReference type="InterPro" id="IPR034660">
    <property type="entry name" value="DinB/YfiT-like"/>
</dbReference>
<organism evidence="3 4">
    <name type="scientific">Rhodococcus ruber</name>
    <dbReference type="NCBI Taxonomy" id="1830"/>
    <lineage>
        <taxon>Bacteria</taxon>
        <taxon>Bacillati</taxon>
        <taxon>Actinomycetota</taxon>
        <taxon>Actinomycetes</taxon>
        <taxon>Mycobacteriales</taxon>
        <taxon>Nocardiaceae</taxon>
        <taxon>Rhodococcus</taxon>
    </lineage>
</organism>
<sequence length="256" mass="27583">MPGTHNRGVDRASYPKLLRADTERLLAVGEGRLDRPVPTCPRWSVERLLGHVGRVHRNAAAWLRTGRRTEIPPAPAGAAVLPWVRDGLEELTEAVQSADPHADEQTFAGPQPASFWVRRMAVETALHRTDAELATGEGTTPVDTALAVEGIDELFGVLLPFRALAGTGSAGSPSWSGKTMHLHATDPALAAGEGEWSITFDADEPSVVHTHAEGDVAVCGPASDLLLLLWNRASLDRFEVFGDAALLTRWRDEVTI</sequence>
<dbReference type="PANTHER" id="PTHR40758">
    <property type="entry name" value="CONSERVED PROTEIN"/>
    <property type="match status" value="1"/>
</dbReference>
<evidence type="ECO:0008006" key="5">
    <source>
        <dbReference type="Google" id="ProtNLM"/>
    </source>
</evidence>
<dbReference type="SUPFAM" id="SSF109854">
    <property type="entry name" value="DinB/YfiT-like putative metalloenzymes"/>
    <property type="match status" value="1"/>
</dbReference>
<dbReference type="eggNOG" id="COG3550">
    <property type="taxonomic scope" value="Bacteria"/>
</dbReference>
<dbReference type="AlphaFoldDB" id="A0A098BPF4"/>
<evidence type="ECO:0000259" key="2">
    <source>
        <dbReference type="Pfam" id="PF11716"/>
    </source>
</evidence>
<dbReference type="Pfam" id="PF11716">
    <property type="entry name" value="MDMPI_N"/>
    <property type="match status" value="1"/>
</dbReference>
<dbReference type="InterPro" id="IPR024344">
    <property type="entry name" value="MDMPI_metal-binding"/>
</dbReference>
<dbReference type="NCBIfam" id="TIGR03083">
    <property type="entry name" value="maleylpyruvate isomerase family mycothiol-dependent enzyme"/>
    <property type="match status" value="1"/>
</dbReference>
<evidence type="ECO:0000259" key="1">
    <source>
        <dbReference type="Pfam" id="PF07398"/>
    </source>
</evidence>
<feature type="domain" description="MDMPI C-terminal" evidence="1">
    <location>
        <begin position="146"/>
        <end position="248"/>
    </location>
</feature>
<gene>
    <name evidence="3" type="ORF">RHRU231_710156</name>
</gene>
<dbReference type="InterPro" id="IPR010872">
    <property type="entry name" value="MDMPI_C-term_domain"/>
</dbReference>
<feature type="domain" description="Mycothiol-dependent maleylpyruvate isomerase metal-binding" evidence="2">
    <location>
        <begin position="20"/>
        <end position="131"/>
    </location>
</feature>
<protein>
    <recommendedName>
        <fullName evidence="5">Maleylpyruvate isomerase family mycothiol-dependent enzyme</fullName>
    </recommendedName>
</protein>
<dbReference type="Proteomes" id="UP000042997">
    <property type="component" value="Unassembled WGS sequence"/>
</dbReference>
<name>A0A098BPF4_9NOCA</name>
<dbReference type="PANTHER" id="PTHR40758:SF1">
    <property type="entry name" value="CONSERVED PROTEIN"/>
    <property type="match status" value="1"/>
</dbReference>
<dbReference type="GO" id="GO:0046872">
    <property type="term" value="F:metal ion binding"/>
    <property type="evidence" value="ECO:0007669"/>
    <property type="project" value="InterPro"/>
</dbReference>
<reference evidence="3 4" key="1">
    <citation type="journal article" date="2014" name="Genome Announc.">
        <title>Draft Genome Sequence of Propane- and Butane-Oxidizing Actinobacterium Rhodococcus ruber IEGM 231.</title>
        <authorList>
            <person name="Ivshina I.B."/>
            <person name="Kuyukina M.S."/>
            <person name="Krivoruchko A.V."/>
            <person name="Barbe V."/>
            <person name="Fischer C."/>
        </authorList>
    </citation>
    <scope>NUCLEOTIDE SEQUENCE [LARGE SCALE GENOMIC DNA]</scope>
</reference>
<proteinExistence type="predicted"/>
<dbReference type="GO" id="GO:0005886">
    <property type="term" value="C:plasma membrane"/>
    <property type="evidence" value="ECO:0007669"/>
    <property type="project" value="TreeGrafter"/>
</dbReference>
<evidence type="ECO:0000313" key="4">
    <source>
        <dbReference type="Proteomes" id="UP000042997"/>
    </source>
</evidence>
<dbReference type="Pfam" id="PF07398">
    <property type="entry name" value="MDMPI_C"/>
    <property type="match status" value="1"/>
</dbReference>